<organism evidence="3 4">
    <name type="scientific">Paracoccus spongiarum</name>
    <dbReference type="NCBI Taxonomy" id="3064387"/>
    <lineage>
        <taxon>Bacteria</taxon>
        <taxon>Pseudomonadati</taxon>
        <taxon>Pseudomonadota</taxon>
        <taxon>Alphaproteobacteria</taxon>
        <taxon>Rhodobacterales</taxon>
        <taxon>Paracoccaceae</taxon>
        <taxon>Paracoccus</taxon>
    </lineage>
</organism>
<feature type="region of interest" description="Disordered" evidence="1">
    <location>
        <begin position="275"/>
        <end position="307"/>
    </location>
</feature>
<dbReference type="EMBL" id="JAVAMQ010000011">
    <property type="protein sequence ID" value="MDP5307954.1"/>
    <property type="molecule type" value="Genomic_DNA"/>
</dbReference>
<dbReference type="InterPro" id="IPR010344">
    <property type="entry name" value="YbjH"/>
</dbReference>
<proteinExistence type="predicted"/>
<sequence>MRRSLLTRRLLATTLPAALVMGSVSSTAVADPMLARNLSSFGLPGGIDTPTAETLADGTLGASLSWSDYARRSNVLFQALPDLSVVLRYSRVEGINDFRGEGYISDRSLDLHYQLLDEQGWRPAVAVGLRDFLGTGVYSGEYIVATRNVTPAIRVSAGLGWGTLAGKPRTIDVADEGGTPNVDDWFTGGANPFGSVSWQVNDRLSLVAEYSNDTYLARYSNGREFQQGDAEPGSNLNLGAYYRLGRNYELGLYTIGGETFGAQFSLALNPREAPYPSGLEKAPAPVRPRPAPAADPDGWSGSWSQDPTAQPAIQKALGDAMAEEGQILEAMALSANRAEVRIRNQRYVNQAEAVGRTARLMSRALPPSVETLVITSTADGVPTSSVTLRRSDLERLENTEAGQIAAASLLSDAPAYAEGMVRSPGIYPRFRWNIRPYLDLGVFSAEDGLTHEVGAQARASYEIVPGLVLTGALRQRVFGNIDQRGPGIGLPGTRGQYYTPEEYLADPALETTPQGVPRVRSDTRMYTGNSSPTIPELTLAWYAKPTETVYTRVTAGLLERAYGGVSAEALWKPANSPLALGIEVNRVRKRDFDSLLDFRDYEVTTGHVSAYYEFAQGFTAQLDVGQYLAGDRGATVTLTREFANGWRIGAFATKTDLSAEEFGEGSFDKGISLSIPIGWATGQPTRDRAGTTLRSLSRDGGARLEVQDRLYDRVRESHSVRLYDGWGRFWR</sequence>
<protein>
    <submittedName>
        <fullName evidence="3">YjbH domain-containing protein</fullName>
    </submittedName>
</protein>
<evidence type="ECO:0000313" key="3">
    <source>
        <dbReference type="EMBL" id="MDP5307954.1"/>
    </source>
</evidence>
<dbReference type="Pfam" id="PF06082">
    <property type="entry name" value="YjbH"/>
    <property type="match status" value="1"/>
</dbReference>
<comment type="caution">
    <text evidence="3">The sequence shown here is derived from an EMBL/GenBank/DDBJ whole genome shotgun (WGS) entry which is preliminary data.</text>
</comment>
<feature type="signal peptide" evidence="2">
    <location>
        <begin position="1"/>
        <end position="30"/>
    </location>
</feature>
<dbReference type="RefSeq" id="WP_305963799.1">
    <property type="nucleotide sequence ID" value="NZ_JAVAMQ010000011.1"/>
</dbReference>
<evidence type="ECO:0000313" key="4">
    <source>
        <dbReference type="Proteomes" id="UP001224997"/>
    </source>
</evidence>
<name>A0ABT9JE36_9RHOB</name>
<evidence type="ECO:0000256" key="1">
    <source>
        <dbReference type="SAM" id="MobiDB-lite"/>
    </source>
</evidence>
<keyword evidence="2" id="KW-0732">Signal</keyword>
<accession>A0ABT9JE36</accession>
<feature type="chain" id="PRO_5046784425" evidence="2">
    <location>
        <begin position="31"/>
        <end position="731"/>
    </location>
</feature>
<reference evidence="3 4" key="1">
    <citation type="submission" date="2023-08" db="EMBL/GenBank/DDBJ databases">
        <authorList>
            <person name="Park J.-S."/>
        </authorList>
    </citation>
    <scope>NUCLEOTIDE SEQUENCE [LARGE SCALE GENOMIC DNA]</scope>
    <source>
        <strain evidence="3 4">2205BS29-5</strain>
    </source>
</reference>
<keyword evidence="4" id="KW-1185">Reference proteome</keyword>
<dbReference type="Proteomes" id="UP001224997">
    <property type="component" value="Unassembled WGS sequence"/>
</dbReference>
<evidence type="ECO:0000256" key="2">
    <source>
        <dbReference type="SAM" id="SignalP"/>
    </source>
</evidence>
<gene>
    <name evidence="3" type="ORF">Q5Y72_12735</name>
</gene>